<dbReference type="InterPro" id="IPR011059">
    <property type="entry name" value="Metal-dep_hydrolase_composite"/>
</dbReference>
<protein>
    <recommendedName>
        <fullName evidence="2">Amidohydrolase 3 domain-containing protein</fullName>
    </recommendedName>
</protein>
<dbReference type="CDD" id="cd01300">
    <property type="entry name" value="YtcJ_like"/>
    <property type="match status" value="1"/>
</dbReference>
<dbReference type="InterPro" id="IPR033932">
    <property type="entry name" value="YtcJ-like"/>
</dbReference>
<dbReference type="SUPFAM" id="SSF51556">
    <property type="entry name" value="Metallo-dependent hydrolases"/>
    <property type="match status" value="1"/>
</dbReference>
<proteinExistence type="predicted"/>
<feature type="chain" id="PRO_5017553316" description="Amidohydrolase 3 domain-containing protein" evidence="1">
    <location>
        <begin position="28"/>
        <end position="637"/>
    </location>
</feature>
<evidence type="ECO:0000259" key="2">
    <source>
        <dbReference type="Pfam" id="PF07969"/>
    </source>
</evidence>
<organism evidence="3 4">
    <name type="scientific">Scytalidium lignicola</name>
    <name type="common">Hyphomycete</name>
    <dbReference type="NCBI Taxonomy" id="5539"/>
    <lineage>
        <taxon>Eukaryota</taxon>
        <taxon>Fungi</taxon>
        <taxon>Dikarya</taxon>
        <taxon>Ascomycota</taxon>
        <taxon>Pezizomycotina</taxon>
        <taxon>Leotiomycetes</taxon>
        <taxon>Leotiomycetes incertae sedis</taxon>
        <taxon>Scytalidium</taxon>
    </lineage>
</organism>
<feature type="non-terminal residue" evidence="3">
    <location>
        <position position="637"/>
    </location>
</feature>
<evidence type="ECO:0000313" key="4">
    <source>
        <dbReference type="Proteomes" id="UP000258309"/>
    </source>
</evidence>
<dbReference type="Proteomes" id="UP000258309">
    <property type="component" value="Unassembled WGS sequence"/>
</dbReference>
<evidence type="ECO:0000256" key="1">
    <source>
        <dbReference type="SAM" id="SignalP"/>
    </source>
</evidence>
<dbReference type="GO" id="GO:0016810">
    <property type="term" value="F:hydrolase activity, acting on carbon-nitrogen (but not peptide) bonds"/>
    <property type="evidence" value="ECO:0007669"/>
    <property type="project" value="InterPro"/>
</dbReference>
<dbReference type="PANTHER" id="PTHR22642">
    <property type="entry name" value="IMIDAZOLONEPROPIONASE"/>
    <property type="match status" value="1"/>
</dbReference>
<dbReference type="PANTHER" id="PTHR22642:SF2">
    <property type="entry name" value="PROTEIN LONG AFTER FAR-RED 3"/>
    <property type="match status" value="1"/>
</dbReference>
<keyword evidence="1" id="KW-0732">Signal</keyword>
<dbReference type="SUPFAM" id="SSF51338">
    <property type="entry name" value="Composite domain of metallo-dependent hydrolases"/>
    <property type="match status" value="1"/>
</dbReference>
<accession>A0A3E2HJX6</accession>
<dbReference type="Gene3D" id="3.10.310.70">
    <property type="match status" value="1"/>
</dbReference>
<dbReference type="Gene3D" id="2.30.40.10">
    <property type="entry name" value="Urease, subunit C, domain 1"/>
    <property type="match status" value="1"/>
</dbReference>
<feature type="signal peptide" evidence="1">
    <location>
        <begin position="1"/>
        <end position="27"/>
    </location>
</feature>
<evidence type="ECO:0000313" key="3">
    <source>
        <dbReference type="EMBL" id="RFU33706.1"/>
    </source>
</evidence>
<comment type="caution">
    <text evidence="3">The sequence shown here is derived from an EMBL/GenBank/DDBJ whole genome shotgun (WGS) entry which is preliminary data.</text>
</comment>
<name>A0A3E2HJX6_SCYLI</name>
<dbReference type="InterPro" id="IPR032466">
    <property type="entry name" value="Metal_Hydrolase"/>
</dbReference>
<sequence length="637" mass="69630">MFQSFRSFLVVGLLSVIISPLFTSATGDSKSHSTKSQLYCIRDAASAFITTLNDSQPRAQCFRVENGLFTEVLTEKPSSGAGEIAYLDGFVLPGIIESHGHILQYGEMLESVHLYGVQNIEEARTRIKMFLKQHEGEGYGQRDKWIRGVGWDQAFFEGVMPTSDQLSQDPELKDLYLMLDRVDVHCVWVSSPVLSLLPTPLPESPPGGVVVTDPGPGVFCDNAMDEIIYPLAPKPSISQRTRWFKIAMEELNKVGITGVGDAGMRPADVQILESLALSGELTTRISVMLECKERNTFCPDEIQGLRLLDSPSGMGGDTLKLGGVKLFADGALGSWGAALLEPYSDKIETKGTMLVNETDLIQVTKEWFDAGFQVNIHAIGDRANRAAVDAFETILGADCDGCNAAKRLRIEHAQIIHPDDQKRIAKMGIIPSIQPTHATSDMAYALDRIGPERLSKSAYRMSSLFPDNNSSSNIYNHSSSSLSSANPYPGPVLGSDFPVEPPNPFHGMYAAVTRLNPATGTSPAGEGGWYPEEKLSVEQALRGFTRNGAYGWMKEDMAGAIEVGKWADWVVIDRDVWVDETGKALRDMVVSETWVGGRKVYGGGDDDDEFEDGIQIPVGVIEDVIGEVRRGLIKDEL</sequence>
<gene>
    <name evidence="3" type="ORF">B7463_g2589</name>
</gene>
<dbReference type="STRING" id="5539.A0A3E2HJX6"/>
<reference evidence="3 4" key="1">
    <citation type="submission" date="2018-05" db="EMBL/GenBank/DDBJ databases">
        <title>Draft genome sequence of Scytalidium lignicola DSM 105466, a ubiquitous saprotrophic fungus.</title>
        <authorList>
            <person name="Buettner E."/>
            <person name="Gebauer A.M."/>
            <person name="Hofrichter M."/>
            <person name="Liers C."/>
            <person name="Kellner H."/>
        </authorList>
    </citation>
    <scope>NUCLEOTIDE SEQUENCE [LARGE SCALE GENOMIC DNA]</scope>
    <source>
        <strain evidence="3 4">DSM 105466</strain>
    </source>
</reference>
<keyword evidence="4" id="KW-1185">Reference proteome</keyword>
<dbReference type="AlphaFoldDB" id="A0A3E2HJX6"/>
<feature type="non-terminal residue" evidence="3">
    <location>
        <position position="1"/>
    </location>
</feature>
<dbReference type="InterPro" id="IPR013108">
    <property type="entry name" value="Amidohydro_3"/>
</dbReference>
<dbReference type="Pfam" id="PF07969">
    <property type="entry name" value="Amidohydro_3"/>
    <property type="match status" value="1"/>
</dbReference>
<dbReference type="OMA" id="VAWVGSE"/>
<feature type="domain" description="Amidohydrolase 3" evidence="2">
    <location>
        <begin position="89"/>
        <end position="601"/>
    </location>
</feature>
<dbReference type="Gene3D" id="3.20.20.140">
    <property type="entry name" value="Metal-dependent hydrolases"/>
    <property type="match status" value="1"/>
</dbReference>
<dbReference type="OrthoDB" id="3501663at2759"/>
<dbReference type="EMBL" id="NCSJ02000031">
    <property type="protein sequence ID" value="RFU33706.1"/>
    <property type="molecule type" value="Genomic_DNA"/>
</dbReference>